<name>W2KZR1_PHYNI</name>
<dbReference type="AlphaFoldDB" id="W2KZR1"/>
<gene>
    <name evidence="2" type="ORF">L917_11099</name>
</gene>
<protein>
    <submittedName>
        <fullName evidence="2">Uncharacterized protein</fullName>
    </submittedName>
</protein>
<proteinExistence type="predicted"/>
<feature type="region of interest" description="Disordered" evidence="1">
    <location>
        <begin position="1"/>
        <end position="21"/>
    </location>
</feature>
<evidence type="ECO:0000313" key="2">
    <source>
        <dbReference type="EMBL" id="ETL90089.1"/>
    </source>
</evidence>
<dbReference type="Proteomes" id="UP000054423">
    <property type="component" value="Unassembled WGS sequence"/>
</dbReference>
<feature type="non-terminal residue" evidence="2">
    <location>
        <position position="1"/>
    </location>
</feature>
<sequence length="121" mass="13763">NDTPDNSPTPTTSEASFASAQGSDLGESFGAIYPLLNERPNALSKLTKRMLVVSPHRRSLMGTKQTYTMLVCLRLYHQELAWHQQAVFNRALPPLRFRSHVIKLSTVGHQPKRKLTRKMQY</sequence>
<reference evidence="2" key="1">
    <citation type="submission" date="2013-11" db="EMBL/GenBank/DDBJ databases">
        <title>The Genome Sequence of Phytophthora parasitica CHvinca01.</title>
        <authorList>
            <consortium name="The Broad Institute Genomics Platform"/>
            <person name="Russ C."/>
            <person name="Tyler B."/>
            <person name="Panabieres F."/>
            <person name="Shan W."/>
            <person name="Tripathy S."/>
            <person name="Grunwald N."/>
            <person name="Machado M."/>
            <person name="Johnson C.S."/>
            <person name="Arredondo F."/>
            <person name="Hong C."/>
            <person name="Coffey M."/>
            <person name="Young S.K."/>
            <person name="Zeng Q."/>
            <person name="Gargeya S."/>
            <person name="Fitzgerald M."/>
            <person name="Abouelleil A."/>
            <person name="Alvarado L."/>
            <person name="Chapman S.B."/>
            <person name="Gainer-Dewar J."/>
            <person name="Goldberg J."/>
            <person name="Griggs A."/>
            <person name="Gujja S."/>
            <person name="Hansen M."/>
            <person name="Howarth C."/>
            <person name="Imamovic A."/>
            <person name="Ireland A."/>
            <person name="Larimer J."/>
            <person name="McCowan C."/>
            <person name="Murphy C."/>
            <person name="Pearson M."/>
            <person name="Poon T.W."/>
            <person name="Priest M."/>
            <person name="Roberts A."/>
            <person name="Saif S."/>
            <person name="Shea T."/>
            <person name="Sykes S."/>
            <person name="Wortman J."/>
            <person name="Nusbaum C."/>
            <person name="Birren B."/>
        </authorList>
    </citation>
    <scope>NUCLEOTIDE SEQUENCE [LARGE SCALE GENOMIC DNA]</scope>
    <source>
        <strain evidence="2">CHvinca01</strain>
    </source>
</reference>
<dbReference type="EMBL" id="KI680387">
    <property type="protein sequence ID" value="ETL90089.1"/>
    <property type="molecule type" value="Genomic_DNA"/>
</dbReference>
<feature type="compositionally biased region" description="Low complexity" evidence="1">
    <location>
        <begin position="1"/>
        <end position="13"/>
    </location>
</feature>
<accession>W2KZR1</accession>
<organism evidence="2">
    <name type="scientific">Phytophthora nicotianae</name>
    <name type="common">Potato buckeye rot agent</name>
    <name type="synonym">Phytophthora parasitica</name>
    <dbReference type="NCBI Taxonomy" id="4792"/>
    <lineage>
        <taxon>Eukaryota</taxon>
        <taxon>Sar</taxon>
        <taxon>Stramenopiles</taxon>
        <taxon>Oomycota</taxon>
        <taxon>Peronosporomycetes</taxon>
        <taxon>Peronosporales</taxon>
        <taxon>Peronosporaceae</taxon>
        <taxon>Phytophthora</taxon>
    </lineage>
</organism>
<evidence type="ECO:0000256" key="1">
    <source>
        <dbReference type="SAM" id="MobiDB-lite"/>
    </source>
</evidence>
<dbReference type="OrthoDB" id="10455881at2759"/>